<keyword evidence="5" id="KW-1185">Reference proteome</keyword>
<dbReference type="EMBL" id="JBGFFE010000012">
    <property type="protein sequence ID" value="MEY8763835.1"/>
    <property type="molecule type" value="Genomic_DNA"/>
</dbReference>
<dbReference type="Proteomes" id="UP001565220">
    <property type="component" value="Unassembled WGS sequence"/>
</dbReference>
<name>A0ABV4DYE2_9CLOT</name>
<keyword evidence="1 2" id="KW-0238">DNA-binding</keyword>
<accession>A0ABV4DYE2</accession>
<evidence type="ECO:0000259" key="3">
    <source>
        <dbReference type="PROSITE" id="PS50977"/>
    </source>
</evidence>
<feature type="domain" description="HTH tetR-type" evidence="3">
    <location>
        <begin position="12"/>
        <end position="72"/>
    </location>
</feature>
<protein>
    <submittedName>
        <fullName evidence="4">TetR/AcrR family transcriptional regulator</fullName>
    </submittedName>
</protein>
<dbReference type="SUPFAM" id="SSF46689">
    <property type="entry name" value="Homeodomain-like"/>
    <property type="match status" value="1"/>
</dbReference>
<dbReference type="RefSeq" id="WP_369869005.1">
    <property type="nucleotide sequence ID" value="NZ_JBGFFE010000012.1"/>
</dbReference>
<dbReference type="PANTHER" id="PTHR30328">
    <property type="entry name" value="TRANSCRIPTIONAL REPRESSOR"/>
    <property type="match status" value="1"/>
</dbReference>
<evidence type="ECO:0000313" key="4">
    <source>
        <dbReference type="EMBL" id="MEY8763835.1"/>
    </source>
</evidence>
<dbReference type="InterPro" id="IPR050109">
    <property type="entry name" value="HTH-type_TetR-like_transc_reg"/>
</dbReference>
<dbReference type="InterPro" id="IPR001647">
    <property type="entry name" value="HTH_TetR"/>
</dbReference>
<sequence length="194" mass="22170">MKGVKIVKKNNEEFRHRIRLATCKLIKTYGAKGWTMDMICEEANIAKDTLYRIIVNKEILISEVIEEILEGHEKKIEGIICSDADFFSAINSLCEAFCDLLNEFGTPQLRSLFKEYPKIKELVSSCMNKLTQNIADYLNRGKTLGLIRPDTDTLLMSKSLNYIILGLLKDESIEHIDDATTKLLKYFINGIKIT</sequence>
<feature type="DNA-binding region" description="H-T-H motif" evidence="2">
    <location>
        <begin position="35"/>
        <end position="54"/>
    </location>
</feature>
<dbReference type="Gene3D" id="1.10.357.10">
    <property type="entry name" value="Tetracycline Repressor, domain 2"/>
    <property type="match status" value="1"/>
</dbReference>
<dbReference type="PANTHER" id="PTHR30328:SF54">
    <property type="entry name" value="HTH-TYPE TRANSCRIPTIONAL REPRESSOR SCO4008"/>
    <property type="match status" value="1"/>
</dbReference>
<dbReference type="PROSITE" id="PS50977">
    <property type="entry name" value="HTH_TETR_2"/>
    <property type="match status" value="1"/>
</dbReference>
<evidence type="ECO:0000313" key="5">
    <source>
        <dbReference type="Proteomes" id="UP001565220"/>
    </source>
</evidence>
<organism evidence="4 5">
    <name type="scientific">Clostridium lapidicellarium</name>
    <dbReference type="NCBI Taxonomy" id="3240931"/>
    <lineage>
        <taxon>Bacteria</taxon>
        <taxon>Bacillati</taxon>
        <taxon>Bacillota</taxon>
        <taxon>Clostridia</taxon>
        <taxon>Eubacteriales</taxon>
        <taxon>Clostridiaceae</taxon>
        <taxon>Clostridium</taxon>
    </lineage>
</organism>
<evidence type="ECO:0000256" key="2">
    <source>
        <dbReference type="PROSITE-ProRule" id="PRU00335"/>
    </source>
</evidence>
<reference evidence="4 5" key="1">
    <citation type="submission" date="2024-08" db="EMBL/GenBank/DDBJ databases">
        <title>Clostridium lapicellarii sp. nov., and Clostridium renhuaiense sp. nov., two species isolated from the mud in a fermentation cellar used for producing sauce-flavour Chinese liquors.</title>
        <authorList>
            <person name="Yang F."/>
            <person name="Wang H."/>
            <person name="Chen L.Q."/>
            <person name="Zhou N."/>
            <person name="Lu J.J."/>
            <person name="Pu X.X."/>
            <person name="Wan B."/>
            <person name="Wang L."/>
            <person name="Liu S.J."/>
        </authorList>
    </citation>
    <scope>NUCLEOTIDE SEQUENCE [LARGE SCALE GENOMIC DNA]</scope>
    <source>
        <strain evidence="4 5">MT-113</strain>
    </source>
</reference>
<gene>
    <name evidence="4" type="ORF">AB8S09_09325</name>
</gene>
<proteinExistence type="predicted"/>
<evidence type="ECO:0000256" key="1">
    <source>
        <dbReference type="ARBA" id="ARBA00023125"/>
    </source>
</evidence>
<comment type="caution">
    <text evidence="4">The sequence shown here is derived from an EMBL/GenBank/DDBJ whole genome shotgun (WGS) entry which is preliminary data.</text>
</comment>
<dbReference type="InterPro" id="IPR009057">
    <property type="entry name" value="Homeodomain-like_sf"/>
</dbReference>